<evidence type="ECO:0000313" key="3">
    <source>
        <dbReference type="Proteomes" id="UP000000305"/>
    </source>
</evidence>
<feature type="compositionally biased region" description="Polar residues" evidence="1">
    <location>
        <begin position="207"/>
        <end position="217"/>
    </location>
</feature>
<feature type="compositionally biased region" description="Polar residues" evidence="1">
    <location>
        <begin position="233"/>
        <end position="253"/>
    </location>
</feature>
<feature type="compositionally biased region" description="Acidic residues" evidence="1">
    <location>
        <begin position="257"/>
        <end position="271"/>
    </location>
</feature>
<sequence length="364" mass="38450">MPGGQQHPAADGKRRNRGGANHDPGLYDLPSFYSSDYVGSGRTEIPSIETGGQSRVRASTPFRPSADDKEDSGESSFARREFADGDAAGGGGAAGLYRNKCVSFLALVAGLAAFGCSLASLAGTTNWVDTWEPIDLPPTQDWPLLFGTGYGSLMPSRSKDGQSGKATAGGSSAGGGGHSNVKSSWSASTSSTKVAASGFANGADPTATKSNWESSLRPSAPGGGHQHVGPSAENVTTTSPSLPAAVTTTSARPATSDADEFDYDDDDDYYAQDESYQAVHGGGGGRRMKEPDDVEIVMLRHEEEEQQQNPEDEQEDEQEDKRSLVVVFHVGLFRACPVLKGEMPSSVGKFSRRNFFSWNNSKTF</sequence>
<dbReference type="KEGG" id="dpx:DAPPUDRAFT_95279"/>
<gene>
    <name evidence="2" type="ORF">DAPPUDRAFT_95279</name>
</gene>
<keyword evidence="3" id="KW-1185">Reference proteome</keyword>
<dbReference type="Proteomes" id="UP000000305">
    <property type="component" value="Unassembled WGS sequence"/>
</dbReference>
<dbReference type="OrthoDB" id="6367749at2759"/>
<evidence type="ECO:0000256" key="1">
    <source>
        <dbReference type="SAM" id="MobiDB-lite"/>
    </source>
</evidence>
<reference evidence="2 3" key="1">
    <citation type="journal article" date="2011" name="Science">
        <title>The ecoresponsive genome of Daphnia pulex.</title>
        <authorList>
            <person name="Colbourne J.K."/>
            <person name="Pfrender M.E."/>
            <person name="Gilbert D."/>
            <person name="Thomas W.K."/>
            <person name="Tucker A."/>
            <person name="Oakley T.H."/>
            <person name="Tokishita S."/>
            <person name="Aerts A."/>
            <person name="Arnold G.J."/>
            <person name="Basu M.K."/>
            <person name="Bauer D.J."/>
            <person name="Caceres C.E."/>
            <person name="Carmel L."/>
            <person name="Casola C."/>
            <person name="Choi J.H."/>
            <person name="Detter J.C."/>
            <person name="Dong Q."/>
            <person name="Dusheyko S."/>
            <person name="Eads B.D."/>
            <person name="Frohlich T."/>
            <person name="Geiler-Samerotte K.A."/>
            <person name="Gerlach D."/>
            <person name="Hatcher P."/>
            <person name="Jogdeo S."/>
            <person name="Krijgsveld J."/>
            <person name="Kriventseva E.V."/>
            <person name="Kultz D."/>
            <person name="Laforsch C."/>
            <person name="Lindquist E."/>
            <person name="Lopez J."/>
            <person name="Manak J.R."/>
            <person name="Muller J."/>
            <person name="Pangilinan J."/>
            <person name="Patwardhan R.P."/>
            <person name="Pitluck S."/>
            <person name="Pritham E.J."/>
            <person name="Rechtsteiner A."/>
            <person name="Rho M."/>
            <person name="Rogozin I.B."/>
            <person name="Sakarya O."/>
            <person name="Salamov A."/>
            <person name="Schaack S."/>
            <person name="Shapiro H."/>
            <person name="Shiga Y."/>
            <person name="Skalitzky C."/>
            <person name="Smith Z."/>
            <person name="Souvorov A."/>
            <person name="Sung W."/>
            <person name="Tang Z."/>
            <person name="Tsuchiya D."/>
            <person name="Tu H."/>
            <person name="Vos H."/>
            <person name="Wang M."/>
            <person name="Wolf Y.I."/>
            <person name="Yamagata H."/>
            <person name="Yamada T."/>
            <person name="Ye Y."/>
            <person name="Shaw J.R."/>
            <person name="Andrews J."/>
            <person name="Crease T.J."/>
            <person name="Tang H."/>
            <person name="Lucas S.M."/>
            <person name="Robertson H.M."/>
            <person name="Bork P."/>
            <person name="Koonin E.V."/>
            <person name="Zdobnov E.M."/>
            <person name="Grigoriev I.V."/>
            <person name="Lynch M."/>
            <person name="Boore J.L."/>
        </authorList>
    </citation>
    <scope>NUCLEOTIDE SEQUENCE [LARGE SCALE GENOMIC DNA]</scope>
</reference>
<name>E9FV75_DAPPU</name>
<dbReference type="HOGENOM" id="CLU_761332_0_0_1"/>
<evidence type="ECO:0000313" key="2">
    <source>
        <dbReference type="EMBL" id="EFX88508.1"/>
    </source>
</evidence>
<feature type="region of interest" description="Disordered" evidence="1">
    <location>
        <begin position="301"/>
        <end position="320"/>
    </location>
</feature>
<dbReference type="EMBL" id="GL732525">
    <property type="protein sequence ID" value="EFX88508.1"/>
    <property type="molecule type" value="Genomic_DNA"/>
</dbReference>
<protein>
    <submittedName>
        <fullName evidence="2">Uncharacterized protein</fullName>
    </submittedName>
</protein>
<feature type="region of interest" description="Disordered" evidence="1">
    <location>
        <begin position="153"/>
        <end position="291"/>
    </location>
</feature>
<dbReference type="InParanoid" id="E9FV75"/>
<dbReference type="AlphaFoldDB" id="E9FV75"/>
<accession>E9FV75</accession>
<organism evidence="2 3">
    <name type="scientific">Daphnia pulex</name>
    <name type="common">Water flea</name>
    <dbReference type="NCBI Taxonomy" id="6669"/>
    <lineage>
        <taxon>Eukaryota</taxon>
        <taxon>Metazoa</taxon>
        <taxon>Ecdysozoa</taxon>
        <taxon>Arthropoda</taxon>
        <taxon>Crustacea</taxon>
        <taxon>Branchiopoda</taxon>
        <taxon>Diplostraca</taxon>
        <taxon>Cladocera</taxon>
        <taxon>Anomopoda</taxon>
        <taxon>Daphniidae</taxon>
        <taxon>Daphnia</taxon>
    </lineage>
</organism>
<feature type="compositionally biased region" description="Acidic residues" evidence="1">
    <location>
        <begin position="304"/>
        <end position="318"/>
    </location>
</feature>
<feature type="compositionally biased region" description="Low complexity" evidence="1">
    <location>
        <begin position="179"/>
        <end position="197"/>
    </location>
</feature>
<proteinExistence type="predicted"/>
<feature type="region of interest" description="Disordered" evidence="1">
    <location>
        <begin position="1"/>
        <end position="84"/>
    </location>
</feature>